<dbReference type="CDD" id="cd00063">
    <property type="entry name" value="FN3"/>
    <property type="match status" value="2"/>
</dbReference>
<dbReference type="GO" id="GO:0007399">
    <property type="term" value="P:nervous system development"/>
    <property type="evidence" value="ECO:0007669"/>
    <property type="project" value="Ensembl"/>
</dbReference>
<name>A0A3B4EIQ9_PYGNA</name>
<dbReference type="InterPro" id="IPR041182">
    <property type="entry name" value="LEP-R_IGD"/>
</dbReference>
<dbReference type="STRING" id="42514.ENSPNAP00000035194"/>
<feature type="domain" description="Fibronectin type-III" evidence="10">
    <location>
        <begin position="235"/>
        <end position="328"/>
    </location>
</feature>
<reference evidence="11" key="2">
    <citation type="submission" date="2025-08" db="UniProtKB">
        <authorList>
            <consortium name="Ensembl"/>
        </authorList>
    </citation>
    <scope>IDENTIFICATION</scope>
</reference>
<dbReference type="Pfam" id="PF06328">
    <property type="entry name" value="Lep_receptor_Ig"/>
    <property type="match status" value="1"/>
</dbReference>
<dbReference type="GO" id="GO:0030728">
    <property type="term" value="P:ovulation"/>
    <property type="evidence" value="ECO:0007669"/>
    <property type="project" value="Ensembl"/>
</dbReference>
<proteinExistence type="predicted"/>
<reference evidence="11" key="3">
    <citation type="submission" date="2025-09" db="UniProtKB">
        <authorList>
            <consortium name="Ensembl"/>
        </authorList>
    </citation>
    <scope>IDENTIFICATION</scope>
</reference>
<feature type="domain" description="Fibronectin type-III" evidence="10">
    <location>
        <begin position="534"/>
        <end position="627"/>
    </location>
</feature>
<evidence type="ECO:0000256" key="1">
    <source>
        <dbReference type="ARBA" id="ARBA00004479"/>
    </source>
</evidence>
<feature type="compositionally biased region" description="Acidic residues" evidence="8">
    <location>
        <begin position="1071"/>
        <end position="1083"/>
    </location>
</feature>
<dbReference type="InterPro" id="IPR013783">
    <property type="entry name" value="Ig-like_fold"/>
</dbReference>
<dbReference type="InterPro" id="IPR010457">
    <property type="entry name" value="IgC2-like_lig-bd"/>
</dbReference>
<dbReference type="Gene3D" id="2.60.40.10">
    <property type="entry name" value="Immunoglobulins"/>
    <property type="match status" value="4"/>
</dbReference>
<accession>A0A3B4EIQ9</accession>
<dbReference type="GO" id="GO:0046427">
    <property type="term" value="P:positive regulation of receptor signaling pathway via JAK-STAT"/>
    <property type="evidence" value="ECO:0007669"/>
    <property type="project" value="TreeGrafter"/>
</dbReference>
<dbReference type="GO" id="GO:0004896">
    <property type="term" value="F:cytokine receptor activity"/>
    <property type="evidence" value="ECO:0007669"/>
    <property type="project" value="TreeGrafter"/>
</dbReference>
<dbReference type="GO" id="GO:0003323">
    <property type="term" value="P:type B pancreatic cell development"/>
    <property type="evidence" value="ECO:0007669"/>
    <property type="project" value="Ensembl"/>
</dbReference>
<dbReference type="GO" id="GO:0009749">
    <property type="term" value="P:response to glucose"/>
    <property type="evidence" value="ECO:0007669"/>
    <property type="project" value="Ensembl"/>
</dbReference>
<dbReference type="GO" id="GO:0001556">
    <property type="term" value="P:oocyte maturation"/>
    <property type="evidence" value="ECO:0007669"/>
    <property type="project" value="Ensembl"/>
</dbReference>
<keyword evidence="2 9" id="KW-0812">Transmembrane</keyword>
<evidence type="ECO:0000313" key="12">
    <source>
        <dbReference type="Proteomes" id="UP001501920"/>
    </source>
</evidence>
<evidence type="ECO:0000256" key="7">
    <source>
        <dbReference type="ARBA" id="ARBA00023180"/>
    </source>
</evidence>
<dbReference type="AlphaFoldDB" id="A0A3B4EIQ9"/>
<evidence type="ECO:0000256" key="9">
    <source>
        <dbReference type="SAM" id="Phobius"/>
    </source>
</evidence>
<keyword evidence="3" id="KW-0732">Signal</keyword>
<protein>
    <recommendedName>
        <fullName evidence="10">Fibronectin type-III domain-containing protein</fullName>
    </recommendedName>
</protein>
<evidence type="ECO:0000256" key="8">
    <source>
        <dbReference type="SAM" id="MobiDB-lite"/>
    </source>
</evidence>
<dbReference type="SMART" id="SM00060">
    <property type="entry name" value="FN3"/>
    <property type="match status" value="2"/>
</dbReference>
<dbReference type="RefSeq" id="XP_017553654.2">
    <property type="nucleotide sequence ID" value="XM_017698165.2"/>
</dbReference>
<evidence type="ECO:0000256" key="6">
    <source>
        <dbReference type="ARBA" id="ARBA00023170"/>
    </source>
</evidence>
<keyword evidence="4 9" id="KW-1133">Transmembrane helix</keyword>
<dbReference type="Ensembl" id="ENSPNAT00000027837.2">
    <property type="protein sequence ID" value="ENSPNAP00000035194.2"/>
    <property type="gene ID" value="ENSPNAG00000024985.2"/>
</dbReference>
<dbReference type="GO" id="GO:0033210">
    <property type="term" value="P:leptin-mediated signaling pathway"/>
    <property type="evidence" value="ECO:0007669"/>
    <property type="project" value="Ensembl"/>
</dbReference>
<evidence type="ECO:0000259" key="10">
    <source>
        <dbReference type="PROSITE" id="PS50853"/>
    </source>
</evidence>
<feature type="region of interest" description="Disordered" evidence="8">
    <location>
        <begin position="1071"/>
        <end position="1111"/>
    </location>
</feature>
<dbReference type="GeneID" id="108427727"/>
<keyword evidence="12" id="KW-1185">Reference proteome</keyword>
<dbReference type="GO" id="GO:0060828">
    <property type="term" value="P:regulation of canonical Wnt signaling pathway"/>
    <property type="evidence" value="ECO:0007669"/>
    <property type="project" value="Ensembl"/>
</dbReference>
<feature type="transmembrane region" description="Helical" evidence="9">
    <location>
        <begin position="828"/>
        <end position="850"/>
    </location>
</feature>
<dbReference type="PROSITE" id="PS50853">
    <property type="entry name" value="FN3"/>
    <property type="match status" value="2"/>
</dbReference>
<reference evidence="11 12" key="1">
    <citation type="submission" date="2020-10" db="EMBL/GenBank/DDBJ databases">
        <title>Pygocentrus nattereri (red-bellied piranha) genome, fPygNat1, primary haplotype.</title>
        <authorList>
            <person name="Myers G."/>
            <person name="Meyer A."/>
            <person name="Karagic N."/>
            <person name="Pippel M."/>
            <person name="Winkler S."/>
            <person name="Tracey A."/>
            <person name="Wood J."/>
            <person name="Formenti G."/>
            <person name="Howe K."/>
            <person name="Fedrigo O."/>
            <person name="Jarvis E.D."/>
        </authorList>
    </citation>
    <scope>NUCLEOTIDE SEQUENCE [LARGE SCALE GENOMIC DNA]</scope>
</reference>
<dbReference type="GeneTree" id="ENSGT00730000111209"/>
<dbReference type="SUPFAM" id="SSF49265">
    <property type="entry name" value="Fibronectin type III"/>
    <property type="match status" value="2"/>
</dbReference>
<dbReference type="Proteomes" id="UP001501920">
    <property type="component" value="Chromosome 26"/>
</dbReference>
<feature type="compositionally biased region" description="Low complexity" evidence="8">
    <location>
        <begin position="1099"/>
        <end position="1111"/>
    </location>
</feature>
<sequence length="1138" mass="127807">MNILKKVGFRHFVKKRNDATLRVTMFPCMMLALLVNFFIALHGVAASKSLSDWPGVYQDFQWRAQLCCDLSSDGPRLQREASGASAISSVQHQNSSVSPIGGLPRYHCHVQNSTNDTEASTEPQKISAKCLDILCWLEDERTNLICDLKYRRALGISTSQLTVSLQQTGKELSAQTYETNSTQAQCSGNDAVTCSVPVHANDASISLLISGSVNSHSLLSPEMHISTYQLLKPDPPFNLHHNVTTEGEVIFTWNDSLSGGYLLNYEIRYSSNTSLQHWEVFKVQHPWVLLRDLSSGVRYTVQVRCQSPQRSHYWSDWSQPCNLTLYVTYIPEEVFTKPGAEVTVYGVFHNLSWTASRAVWLLNGRVIPESQYRVVNDRVSAVTITSKEPGFDTLMCCHPWGEKFKCSVAYAKVYTEGYFNANITCETNQWSRTDSMTCKWNKSAWAVVRFLYRRYKRMCEEMPHEKGTTALMQEEPMFGTEECPDGAGDFRECTLRDLSLFSCYKLWLVVEGGHGKVKSLPVFVAPVDYVKPSSPSDLEAITLPNKTLRASWKRPHLPAYDLQYELRYIPLRGIADFQWKVFGPIFESWAAVVVQDLCVLYKVQVRCKRLSGLGYWSDWSELHTSSIYNSQAPVTGPDFWRVIQEGTAKNHSNVTLLFKTISTEDPASCVQGLVVMHQVLGGVVWSDDVALGSFYTFQWKEEVHTITVMSRNSLGFSAKNSNMTLVRQPKRQCVRSFHAAANATCVSLSWTLLSDQPLPVSFIIEWLQLNGDPGQGTGRVEWLRVPSTTRDLQLCRHFYGSEEFRLYPVFVDGEGEPVRCIAVRSDPAAYMLLMIIAFLSVVLFVTLIISQNQIRKLMWKDVPNPNNCSWAKGVDFKTLEGTDNLFGHPEGLTACPLLLVTERVSEVEIVEKPLLIALEKDQEKEALLLCSVDVESKSTNLTAMEGSFEPLSLDTSTIATTPETSGQSSVTYSTVLVFDQPVLLRKQQESLSSSSDEGNFSANNSDISGSFPGGLWELENQSCSDGANPRNSCSYNSVEEFSETSEQEDEALESRWVAKELYYLGMNEEEEKDFQDEDADVDETVSCVDSSPHLERKFSGTSDSSSSSQRSIPLYLPQFQIAATEPLREKVEDSAPQL</sequence>
<dbReference type="GO" id="GO:0048839">
    <property type="term" value="P:inner ear development"/>
    <property type="evidence" value="ECO:0007669"/>
    <property type="project" value="Ensembl"/>
</dbReference>
<dbReference type="OrthoDB" id="8964127at2759"/>
<dbReference type="GO" id="GO:0043010">
    <property type="term" value="P:camera-type eye development"/>
    <property type="evidence" value="ECO:0007669"/>
    <property type="project" value="Ensembl"/>
</dbReference>
<dbReference type="Pfam" id="PF00041">
    <property type="entry name" value="fn3"/>
    <property type="match status" value="1"/>
</dbReference>
<organism evidence="11 12">
    <name type="scientific">Pygocentrus nattereri</name>
    <name type="common">Red-bellied piranha</name>
    <dbReference type="NCBI Taxonomy" id="42514"/>
    <lineage>
        <taxon>Eukaryota</taxon>
        <taxon>Metazoa</taxon>
        <taxon>Chordata</taxon>
        <taxon>Craniata</taxon>
        <taxon>Vertebrata</taxon>
        <taxon>Euteleostomi</taxon>
        <taxon>Actinopterygii</taxon>
        <taxon>Neopterygii</taxon>
        <taxon>Teleostei</taxon>
        <taxon>Ostariophysi</taxon>
        <taxon>Characiformes</taxon>
        <taxon>Characoidei</taxon>
        <taxon>Pygocentrus</taxon>
    </lineage>
</organism>
<evidence type="ECO:0000256" key="2">
    <source>
        <dbReference type="ARBA" id="ARBA00022692"/>
    </source>
</evidence>
<dbReference type="InterPro" id="IPR003961">
    <property type="entry name" value="FN3_dom"/>
</dbReference>
<evidence type="ECO:0000256" key="5">
    <source>
        <dbReference type="ARBA" id="ARBA00023136"/>
    </source>
</evidence>
<dbReference type="PANTHER" id="PTHR23037">
    <property type="entry name" value="CYTOKINE RECEPTOR"/>
    <property type="match status" value="1"/>
</dbReference>
<keyword evidence="5 9" id="KW-0472">Membrane</keyword>
<evidence type="ECO:0000256" key="3">
    <source>
        <dbReference type="ARBA" id="ARBA00022729"/>
    </source>
</evidence>
<dbReference type="GO" id="GO:0009897">
    <property type="term" value="C:external side of plasma membrane"/>
    <property type="evidence" value="ECO:0007669"/>
    <property type="project" value="TreeGrafter"/>
</dbReference>
<comment type="subcellular location">
    <subcellularLocation>
        <location evidence="1">Membrane</location>
        <topology evidence="1">Single-pass type I membrane protein</topology>
    </subcellularLocation>
</comment>
<gene>
    <name evidence="11" type="primary">LEPR</name>
</gene>
<dbReference type="InterPro" id="IPR036116">
    <property type="entry name" value="FN3_sf"/>
</dbReference>
<dbReference type="PANTHER" id="PTHR23037:SF27">
    <property type="entry name" value="INTERLEUKIN-7 RECEPTOR SUBUNIT ALPHA"/>
    <property type="match status" value="1"/>
</dbReference>
<evidence type="ECO:0000256" key="4">
    <source>
        <dbReference type="ARBA" id="ARBA00022989"/>
    </source>
</evidence>
<keyword evidence="6" id="KW-0675">Receptor</keyword>
<keyword evidence="7" id="KW-0325">Glycoprotein</keyword>
<evidence type="ECO:0000313" key="11">
    <source>
        <dbReference type="Ensembl" id="ENSPNAP00000035194.2"/>
    </source>
</evidence>
<dbReference type="Pfam" id="PF18589">
    <property type="entry name" value="ObR_Ig"/>
    <property type="match status" value="1"/>
</dbReference>
<dbReference type="GO" id="GO:0030097">
    <property type="term" value="P:hemopoiesis"/>
    <property type="evidence" value="ECO:0007669"/>
    <property type="project" value="TreeGrafter"/>
</dbReference>